<dbReference type="KEGG" id="stae:HNV11_03390"/>
<dbReference type="Gene3D" id="3.40.50.1820">
    <property type="entry name" value="alpha/beta hydrolase"/>
    <property type="match status" value="1"/>
</dbReference>
<organism evidence="2 3">
    <name type="scientific">Spirosoma taeanense</name>
    <dbReference type="NCBI Taxonomy" id="2735870"/>
    <lineage>
        <taxon>Bacteria</taxon>
        <taxon>Pseudomonadati</taxon>
        <taxon>Bacteroidota</taxon>
        <taxon>Cytophagia</taxon>
        <taxon>Cytophagales</taxon>
        <taxon>Cytophagaceae</taxon>
        <taxon>Spirosoma</taxon>
    </lineage>
</organism>
<dbReference type="SUPFAM" id="SSF53474">
    <property type="entry name" value="alpha/beta-Hydrolases"/>
    <property type="match status" value="1"/>
</dbReference>
<feature type="domain" description="Serine hydrolase" evidence="1">
    <location>
        <begin position="29"/>
        <end position="205"/>
    </location>
</feature>
<dbReference type="RefSeq" id="WP_171738320.1">
    <property type="nucleotide sequence ID" value="NZ_CP053435.1"/>
</dbReference>
<protein>
    <submittedName>
        <fullName evidence="2">Phospholipase</fullName>
    </submittedName>
</protein>
<dbReference type="InterPro" id="IPR029058">
    <property type="entry name" value="AB_hydrolase_fold"/>
</dbReference>
<evidence type="ECO:0000313" key="2">
    <source>
        <dbReference type="EMBL" id="QJW88482.1"/>
    </source>
</evidence>
<dbReference type="Proteomes" id="UP000502756">
    <property type="component" value="Chromosome"/>
</dbReference>
<gene>
    <name evidence="2" type="ORF">HNV11_03390</name>
</gene>
<keyword evidence="3" id="KW-1185">Reference proteome</keyword>
<evidence type="ECO:0000259" key="1">
    <source>
        <dbReference type="Pfam" id="PF03959"/>
    </source>
</evidence>
<dbReference type="InterPro" id="IPR005645">
    <property type="entry name" value="FSH-like_dom"/>
</dbReference>
<proteinExistence type="predicted"/>
<evidence type="ECO:0000313" key="3">
    <source>
        <dbReference type="Proteomes" id="UP000502756"/>
    </source>
</evidence>
<name>A0A6M5Y6Y8_9BACT</name>
<reference evidence="2 3" key="1">
    <citation type="submission" date="2020-05" db="EMBL/GenBank/DDBJ databases">
        <title>Genome sequencing of Spirosoma sp. TS118.</title>
        <authorList>
            <person name="Lee J.-H."/>
            <person name="Jeong S."/>
            <person name="Zhao L."/>
            <person name="Jung J.-H."/>
            <person name="Kim M.-K."/>
            <person name="Lim S."/>
        </authorList>
    </citation>
    <scope>NUCLEOTIDE SEQUENCE [LARGE SCALE GENOMIC DNA]</scope>
    <source>
        <strain evidence="2 3">TS118</strain>
    </source>
</reference>
<sequence>MTEHHLTVQRTARYYTLGELTDQTTHVWFCLHGFGQLAQFFGQKFASLIDEQTLVVVPEGLSRLYLNGEYQRVGASWITREDRQHEISDFVAYLNALYDRVLTGRDPKTLHFTVLGFSQGASTACRWLNAEHIKVDRLILWAGYFPSGFGDMISPDQLMPLDMHYVYGRQDEFIRQMPDAEGYLRRMQEEVPTLKLTVFDGGHRVEPKVLTRLIGREKPE</sequence>
<dbReference type="EMBL" id="CP053435">
    <property type="protein sequence ID" value="QJW88482.1"/>
    <property type="molecule type" value="Genomic_DNA"/>
</dbReference>
<accession>A0A6M5Y6Y8</accession>
<dbReference type="Pfam" id="PF03959">
    <property type="entry name" value="FSH1"/>
    <property type="match status" value="1"/>
</dbReference>
<dbReference type="AlphaFoldDB" id="A0A6M5Y6Y8"/>